<organism evidence="1 2">
    <name type="scientific">Cryomorpha ignava</name>
    <dbReference type="NCBI Taxonomy" id="101383"/>
    <lineage>
        <taxon>Bacteria</taxon>
        <taxon>Pseudomonadati</taxon>
        <taxon>Bacteroidota</taxon>
        <taxon>Flavobacteriia</taxon>
        <taxon>Flavobacteriales</taxon>
        <taxon>Cryomorphaceae</taxon>
        <taxon>Cryomorpha</taxon>
    </lineage>
</organism>
<dbReference type="Pfam" id="PF16437">
    <property type="entry name" value="DUF5034"/>
    <property type="match status" value="1"/>
</dbReference>
<gene>
    <name evidence="1" type="ORF">G3O08_07065</name>
</gene>
<comment type="caution">
    <text evidence="1">The sequence shown here is derived from an EMBL/GenBank/DDBJ whole genome shotgun (WGS) entry which is preliminary data.</text>
</comment>
<sequence>MKRLILIGLLLFIADFFIACCRCDSPPIIEYKRCELEVFNLKYTDTEYDKLITDSIETEKYGIQLQFTQKENTCQVKSSGLFVNTALACSCDETNGKALDRFQSIKIFTVHPFDSIHPAESDITKYFIAGMSYWDQTSIPEYVAYQNNYDDGMTYFGHRDILSIRLNAIPDSTMTRQFKIEATMTDGRVLTQNSPLVVLY</sequence>
<keyword evidence="2" id="KW-1185">Reference proteome</keyword>
<dbReference type="AlphaFoldDB" id="A0A7K3WNM7"/>
<dbReference type="RefSeq" id="WP_163284303.1">
    <property type="nucleotide sequence ID" value="NZ_JAAGVY010000009.1"/>
</dbReference>
<evidence type="ECO:0000313" key="2">
    <source>
        <dbReference type="Proteomes" id="UP000486602"/>
    </source>
</evidence>
<accession>A0A7K3WNM7</accession>
<reference evidence="1 2" key="1">
    <citation type="submission" date="2020-02" db="EMBL/GenBank/DDBJ databases">
        <title>Out from the shadows clarifying the taxonomy of the family Cryomorphaceae and related taxa by utilizing the GTDB taxonomic framework.</title>
        <authorList>
            <person name="Bowman J.P."/>
        </authorList>
    </citation>
    <scope>NUCLEOTIDE SEQUENCE [LARGE SCALE GENOMIC DNA]</scope>
    <source>
        <strain evidence="1 2">QSSC 1-22</strain>
    </source>
</reference>
<dbReference type="InterPro" id="IPR032215">
    <property type="entry name" value="DUF5034"/>
</dbReference>
<dbReference type="Proteomes" id="UP000486602">
    <property type="component" value="Unassembled WGS sequence"/>
</dbReference>
<proteinExistence type="predicted"/>
<protein>
    <submittedName>
        <fullName evidence="1">DUF5034 domain-containing protein</fullName>
    </submittedName>
</protein>
<dbReference type="EMBL" id="JAAGVY010000009">
    <property type="protein sequence ID" value="NEN23257.1"/>
    <property type="molecule type" value="Genomic_DNA"/>
</dbReference>
<name>A0A7K3WNM7_9FLAO</name>
<evidence type="ECO:0000313" key="1">
    <source>
        <dbReference type="EMBL" id="NEN23257.1"/>
    </source>
</evidence>